<evidence type="ECO:0000256" key="9">
    <source>
        <dbReference type="SAM" id="MobiDB-lite"/>
    </source>
</evidence>
<dbReference type="InterPro" id="IPR013320">
    <property type="entry name" value="ConA-like_dom_sf"/>
</dbReference>
<evidence type="ECO:0000256" key="1">
    <source>
        <dbReference type="ARBA" id="ARBA00004613"/>
    </source>
</evidence>
<evidence type="ECO:0000256" key="6">
    <source>
        <dbReference type="ARBA" id="ARBA00022729"/>
    </source>
</evidence>
<dbReference type="GO" id="GO:0004553">
    <property type="term" value="F:hydrolase activity, hydrolyzing O-glycosyl compounds"/>
    <property type="evidence" value="ECO:0007669"/>
    <property type="project" value="InterPro"/>
</dbReference>
<keyword evidence="6 10" id="KW-0732">Signal</keyword>
<keyword evidence="14" id="KW-1185">Reference proteome</keyword>
<dbReference type="EMBL" id="KZ149896">
    <property type="protein sequence ID" value="PZC78757.1"/>
    <property type="molecule type" value="Genomic_DNA"/>
</dbReference>
<evidence type="ECO:0000256" key="7">
    <source>
        <dbReference type="ARBA" id="ARBA00022859"/>
    </source>
</evidence>
<gene>
    <name evidence="13" type="primary">HaOG217215</name>
    <name evidence="13" type="ORF">B5X24_HaOG217215</name>
</gene>
<dbReference type="AlphaFoldDB" id="A0A2W1BZR7"/>
<proteinExistence type="inferred from homology"/>
<protein>
    <submittedName>
        <fullName evidence="13">Uncharacterized protein</fullName>
    </submittedName>
</protein>
<feature type="chain" id="PRO_5015902558" evidence="10">
    <location>
        <begin position="22"/>
        <end position="490"/>
    </location>
</feature>
<evidence type="ECO:0000256" key="5">
    <source>
        <dbReference type="ARBA" id="ARBA00022588"/>
    </source>
</evidence>
<keyword evidence="8" id="KW-0325">Glycoprotein</keyword>
<feature type="domain" description="CBM39" evidence="12">
    <location>
        <begin position="22"/>
        <end position="121"/>
    </location>
</feature>
<keyword evidence="5" id="KW-0399">Innate immunity</keyword>
<dbReference type="Gene3D" id="2.60.40.2140">
    <property type="entry name" value="Beta-1,3-glucan-recognition protein, N-terminal domain"/>
    <property type="match status" value="1"/>
</dbReference>
<comment type="subunit">
    <text evidence="3">Monomer.</text>
</comment>
<evidence type="ECO:0000259" key="11">
    <source>
        <dbReference type="PROSITE" id="PS51762"/>
    </source>
</evidence>
<comment type="subcellular location">
    <subcellularLocation>
        <location evidence="1">Secreted</location>
    </subcellularLocation>
</comment>
<dbReference type="InterPro" id="IPR043030">
    <property type="entry name" value="BGBP_N_sf"/>
</dbReference>
<evidence type="ECO:0000256" key="2">
    <source>
        <dbReference type="ARBA" id="ARBA00008781"/>
    </source>
</evidence>
<dbReference type="InterPro" id="IPR000757">
    <property type="entry name" value="Beta-glucanase-like"/>
</dbReference>
<evidence type="ECO:0000313" key="13">
    <source>
        <dbReference type="EMBL" id="PZC78757.1"/>
    </source>
</evidence>
<dbReference type="GO" id="GO:0045087">
    <property type="term" value="P:innate immune response"/>
    <property type="evidence" value="ECO:0007669"/>
    <property type="project" value="UniProtKB-KW"/>
</dbReference>
<dbReference type="InterPro" id="IPR031756">
    <property type="entry name" value="BGBP_N"/>
</dbReference>
<dbReference type="GO" id="GO:0030246">
    <property type="term" value="F:carbohydrate binding"/>
    <property type="evidence" value="ECO:0007669"/>
    <property type="project" value="InterPro"/>
</dbReference>
<organism evidence="13 14">
    <name type="scientific">Helicoverpa armigera</name>
    <name type="common">Cotton bollworm</name>
    <name type="synonym">Heliothis armigera</name>
    <dbReference type="NCBI Taxonomy" id="29058"/>
    <lineage>
        <taxon>Eukaryota</taxon>
        <taxon>Metazoa</taxon>
        <taxon>Ecdysozoa</taxon>
        <taxon>Arthropoda</taxon>
        <taxon>Hexapoda</taxon>
        <taxon>Insecta</taxon>
        <taxon>Pterygota</taxon>
        <taxon>Neoptera</taxon>
        <taxon>Endopterygota</taxon>
        <taxon>Lepidoptera</taxon>
        <taxon>Glossata</taxon>
        <taxon>Ditrysia</taxon>
        <taxon>Noctuoidea</taxon>
        <taxon>Noctuidae</taxon>
        <taxon>Heliothinae</taxon>
        <taxon>Helicoverpa</taxon>
    </lineage>
</organism>
<evidence type="ECO:0000256" key="8">
    <source>
        <dbReference type="ARBA" id="ARBA00023180"/>
    </source>
</evidence>
<accession>A0A2W1BZR7</accession>
<dbReference type="InterPro" id="IPR050546">
    <property type="entry name" value="Glycosyl_Hydrlase_16"/>
</dbReference>
<evidence type="ECO:0000256" key="10">
    <source>
        <dbReference type="SAM" id="SignalP"/>
    </source>
</evidence>
<evidence type="ECO:0000259" key="12">
    <source>
        <dbReference type="PROSITE" id="PS51969"/>
    </source>
</evidence>
<feature type="region of interest" description="Disordered" evidence="9">
    <location>
        <begin position="121"/>
        <end position="159"/>
    </location>
</feature>
<dbReference type="FunFam" id="2.60.40.2140:FF:000001">
    <property type="entry name" value="Beta-1,3-glucan-binding protein"/>
    <property type="match status" value="1"/>
</dbReference>
<keyword evidence="7" id="KW-0391">Immunity</keyword>
<dbReference type="CDD" id="cd02179">
    <property type="entry name" value="GH16_beta_GRP"/>
    <property type="match status" value="1"/>
</dbReference>
<dbReference type="PANTHER" id="PTHR10963">
    <property type="entry name" value="GLYCOSYL HYDROLASE-RELATED"/>
    <property type="match status" value="1"/>
</dbReference>
<name>A0A2W1BZR7_HELAM</name>
<evidence type="ECO:0000313" key="14">
    <source>
        <dbReference type="Proteomes" id="UP000249218"/>
    </source>
</evidence>
<dbReference type="FunFam" id="2.60.120.200:FF:000235">
    <property type="entry name" value="Beta-1,3-glucan-binding protein"/>
    <property type="match status" value="1"/>
</dbReference>
<keyword evidence="4" id="KW-0964">Secreted</keyword>
<dbReference type="InterPro" id="IPR035806">
    <property type="entry name" value="GH16_GRP_C"/>
</dbReference>
<sequence length="490" mass="55391">MARTTLYLFAFIAIYAVKTSAYTVPPAKLEAIYPKGLRVTVPDDGFSLFAFHGNLNVEMEGLEAGQWARDITKVKDGKWIFRDRNAELKLGDKIYFWTYVIKNGLGYRQDNGEWTVEEFVNEDGSPVDPSNVPQPRPTPAPTQPTYRPTIPTQRPTQPPKCQTSATVVAGRSPVCRGSLVFSEDFERTSLRDLNSWTAETKFPEEPDYPFNVYIPDNTISFDDGALVITPILTESVHHEGFLTESLDLSNRCTGQLSTTECRREASGAQILPPVISGKITTKHRFGFKYGKVEVRAKLPAGSWIIPEINLEPTENVYGSLRYESGMMRVAFARGNPSLAKKLYGGPVLSDSDPFRSMMMKEKIGIDNWNKDYHNYTLVWKPDGLQLLVDGEQYGNINPGEGFFSSAREHAVPHASNWLRGTVMAPLDETFYLSLGLRVGGVHDFADDIPDKPWRNRASKAMLDFWKHKNSWFPTWYNTDLRVDYIRVYAL</sequence>
<dbReference type="SUPFAM" id="SSF49899">
    <property type="entry name" value="Concanavalin A-like lectins/glucanases"/>
    <property type="match status" value="1"/>
</dbReference>
<dbReference type="Gene3D" id="2.60.120.200">
    <property type="match status" value="1"/>
</dbReference>
<feature type="compositionally biased region" description="Low complexity" evidence="9">
    <location>
        <begin position="143"/>
        <end position="155"/>
    </location>
</feature>
<evidence type="ECO:0000256" key="3">
    <source>
        <dbReference type="ARBA" id="ARBA00011245"/>
    </source>
</evidence>
<feature type="compositionally biased region" description="Pro residues" evidence="9">
    <location>
        <begin position="132"/>
        <end position="142"/>
    </location>
</feature>
<feature type="domain" description="GH16" evidence="11">
    <location>
        <begin position="127"/>
        <end position="490"/>
    </location>
</feature>
<dbReference type="PANTHER" id="PTHR10963:SF60">
    <property type="entry name" value="GRAM-NEGATIVE BACTERIA-BINDING PROTEIN 1-RELATED"/>
    <property type="match status" value="1"/>
</dbReference>
<dbReference type="GO" id="GO:0038187">
    <property type="term" value="F:pattern recognition receptor activity"/>
    <property type="evidence" value="ECO:0007669"/>
    <property type="project" value="UniProtKB-ARBA"/>
</dbReference>
<dbReference type="GO" id="GO:0002752">
    <property type="term" value="P:cell surface pattern recognition receptor signaling pathway"/>
    <property type="evidence" value="ECO:0007669"/>
    <property type="project" value="UniProtKB-ARBA"/>
</dbReference>
<dbReference type="PROSITE" id="PS51762">
    <property type="entry name" value="GH16_2"/>
    <property type="match status" value="1"/>
</dbReference>
<evidence type="ECO:0000256" key="4">
    <source>
        <dbReference type="ARBA" id="ARBA00022525"/>
    </source>
</evidence>
<dbReference type="Pfam" id="PF15886">
    <property type="entry name" value="CBM39"/>
    <property type="match status" value="1"/>
</dbReference>
<comment type="similarity">
    <text evidence="2">Belongs to the insect beta-1,3-glucan binding protein family.</text>
</comment>
<dbReference type="OrthoDB" id="4781at2759"/>
<feature type="signal peptide" evidence="10">
    <location>
        <begin position="1"/>
        <end position="21"/>
    </location>
</feature>
<dbReference type="PROSITE" id="PS51969">
    <property type="entry name" value="CBM39"/>
    <property type="match status" value="1"/>
</dbReference>
<dbReference type="GO" id="GO:0005576">
    <property type="term" value="C:extracellular region"/>
    <property type="evidence" value="ECO:0007669"/>
    <property type="project" value="UniProtKB-SubCell"/>
</dbReference>
<dbReference type="Proteomes" id="UP000249218">
    <property type="component" value="Unassembled WGS sequence"/>
</dbReference>
<reference evidence="13 14" key="1">
    <citation type="journal article" date="2017" name="BMC Biol.">
        <title>Genomic innovations, transcriptional plasticity and gene loss underlying the evolution and divergence of two highly polyphagous and invasive Helicoverpa pest species.</title>
        <authorList>
            <person name="Pearce S.L."/>
            <person name="Clarke D.F."/>
            <person name="East P.D."/>
            <person name="Elfekih S."/>
            <person name="Gordon K.H."/>
            <person name="Jermiin L.S."/>
            <person name="McGaughran A."/>
            <person name="Oakeshott J.G."/>
            <person name="Papanikolaou A."/>
            <person name="Perera O.P."/>
            <person name="Rane R.V."/>
            <person name="Richards S."/>
            <person name="Tay W.T."/>
            <person name="Walsh T.K."/>
            <person name="Anderson A."/>
            <person name="Anderson C.J."/>
            <person name="Asgari S."/>
            <person name="Board P.G."/>
            <person name="Bretschneider A."/>
            <person name="Campbell P.M."/>
            <person name="Chertemps T."/>
            <person name="Christeller J.T."/>
            <person name="Coppin C.W."/>
            <person name="Downes S.J."/>
            <person name="Duan G."/>
            <person name="Farnsworth C.A."/>
            <person name="Good R.T."/>
            <person name="Han L.B."/>
            <person name="Han Y.C."/>
            <person name="Hatje K."/>
            <person name="Horne I."/>
            <person name="Huang Y.P."/>
            <person name="Hughes D.S."/>
            <person name="Jacquin-Joly E."/>
            <person name="James W."/>
            <person name="Jhangiani S."/>
            <person name="Kollmar M."/>
            <person name="Kuwar S.S."/>
            <person name="Li S."/>
            <person name="Liu N.Y."/>
            <person name="Maibeche M.T."/>
            <person name="Miller J.R."/>
            <person name="Montagne N."/>
            <person name="Perry T."/>
            <person name="Qu J."/>
            <person name="Song S.V."/>
            <person name="Sutton G.G."/>
            <person name="Vogel H."/>
            <person name="Walenz B.P."/>
            <person name="Xu W."/>
            <person name="Zhang H.J."/>
            <person name="Zou Z."/>
            <person name="Batterham P."/>
            <person name="Edwards O.R."/>
            <person name="Feyereisen R."/>
            <person name="Gibbs R.A."/>
            <person name="Heckel D.G."/>
            <person name="McGrath A."/>
            <person name="Robin C."/>
            <person name="Scherer S.E."/>
            <person name="Worley K.C."/>
            <person name="Wu Y.D."/>
        </authorList>
    </citation>
    <scope>NUCLEOTIDE SEQUENCE [LARGE SCALE GENOMIC DNA]</scope>
    <source>
        <strain evidence="13">Harm_GR_Male_#8</strain>
        <tissue evidence="13">Whole organism</tissue>
    </source>
</reference>
<dbReference type="GO" id="GO:0005975">
    <property type="term" value="P:carbohydrate metabolic process"/>
    <property type="evidence" value="ECO:0007669"/>
    <property type="project" value="InterPro"/>
</dbReference>